<evidence type="ECO:0000313" key="2">
    <source>
        <dbReference type="Proteomes" id="UP000198508"/>
    </source>
</evidence>
<dbReference type="STRING" id="460384.SAMN05216313_1281"/>
<proteinExistence type="predicted"/>
<protein>
    <submittedName>
        <fullName evidence="1">Uncharacterized protein</fullName>
    </submittedName>
</protein>
<name>A0A1I0JAX7_9FIRM</name>
<sequence length="51" mass="5973">MEDKSFRSLVLLQELVAKRAREGAEYSSEKEAYHWVMEEIAQLMAEIVLED</sequence>
<gene>
    <name evidence="1" type="ORF">SAMN05216313_1281</name>
</gene>
<organism evidence="1 2">
    <name type="scientific">Enterocloster lavalensis</name>
    <dbReference type="NCBI Taxonomy" id="460384"/>
    <lineage>
        <taxon>Bacteria</taxon>
        <taxon>Bacillati</taxon>
        <taxon>Bacillota</taxon>
        <taxon>Clostridia</taxon>
        <taxon>Lachnospirales</taxon>
        <taxon>Lachnospiraceae</taxon>
        <taxon>Enterocloster</taxon>
    </lineage>
</organism>
<dbReference type="GeneID" id="93281728"/>
<dbReference type="EMBL" id="FOIM01000028">
    <property type="protein sequence ID" value="SEU06927.1"/>
    <property type="molecule type" value="Genomic_DNA"/>
</dbReference>
<dbReference type="AlphaFoldDB" id="A0A1I0JAX7"/>
<keyword evidence="2" id="KW-1185">Reference proteome</keyword>
<dbReference type="Proteomes" id="UP000198508">
    <property type="component" value="Unassembled WGS sequence"/>
</dbReference>
<evidence type="ECO:0000313" key="1">
    <source>
        <dbReference type="EMBL" id="SEU06927.1"/>
    </source>
</evidence>
<reference evidence="2" key="1">
    <citation type="submission" date="2016-10" db="EMBL/GenBank/DDBJ databases">
        <authorList>
            <person name="Varghese N."/>
            <person name="Submissions S."/>
        </authorList>
    </citation>
    <scope>NUCLEOTIDE SEQUENCE [LARGE SCALE GENOMIC DNA]</scope>
    <source>
        <strain evidence="2">NLAE-zl-G277</strain>
    </source>
</reference>
<dbReference type="RefSeq" id="WP_166434636.1">
    <property type="nucleotide sequence ID" value="NZ_FOIM01000028.1"/>
</dbReference>
<accession>A0A1I0JAX7</accession>